<evidence type="ECO:0000256" key="2">
    <source>
        <dbReference type="SAM" id="SignalP"/>
    </source>
</evidence>
<dbReference type="InterPro" id="IPR039307">
    <property type="entry name" value="LORELEI-like"/>
</dbReference>
<organism evidence="4 5">
    <name type="scientific">Flemingia macrophylla</name>
    <dbReference type="NCBI Taxonomy" id="520843"/>
    <lineage>
        <taxon>Eukaryota</taxon>
        <taxon>Viridiplantae</taxon>
        <taxon>Streptophyta</taxon>
        <taxon>Embryophyta</taxon>
        <taxon>Tracheophyta</taxon>
        <taxon>Spermatophyta</taxon>
        <taxon>Magnoliopsida</taxon>
        <taxon>eudicotyledons</taxon>
        <taxon>Gunneridae</taxon>
        <taxon>Pentapetalae</taxon>
        <taxon>rosids</taxon>
        <taxon>fabids</taxon>
        <taxon>Fabales</taxon>
        <taxon>Fabaceae</taxon>
        <taxon>Papilionoideae</taxon>
        <taxon>50 kb inversion clade</taxon>
        <taxon>NPAAA clade</taxon>
        <taxon>indigoferoid/millettioid clade</taxon>
        <taxon>Phaseoleae</taxon>
        <taxon>Flemingia</taxon>
    </lineage>
</organism>
<dbReference type="PANTHER" id="PTHR31533:SF2">
    <property type="entry name" value="GPI-ANCHORED PROTEIN LLG1"/>
    <property type="match status" value="1"/>
</dbReference>
<comment type="caution">
    <text evidence="4">The sequence shown here is derived from an EMBL/GenBank/DDBJ whole genome shotgun (WGS) entry which is preliminary data.</text>
</comment>
<feature type="domain" description="GPI-anchored protein LLG1-like" evidence="3">
    <location>
        <begin position="55"/>
        <end position="131"/>
    </location>
</feature>
<dbReference type="Proteomes" id="UP001603857">
    <property type="component" value="Unassembled WGS sequence"/>
</dbReference>
<dbReference type="AlphaFoldDB" id="A0ABD1MJ53"/>
<reference evidence="4 5" key="1">
    <citation type="submission" date="2024-08" db="EMBL/GenBank/DDBJ databases">
        <title>Insights into the chromosomal genome structure of Flemingia macrophylla.</title>
        <authorList>
            <person name="Ding Y."/>
            <person name="Zhao Y."/>
            <person name="Bi W."/>
            <person name="Wu M."/>
            <person name="Zhao G."/>
            <person name="Gong Y."/>
            <person name="Li W."/>
            <person name="Zhang P."/>
        </authorList>
    </citation>
    <scope>NUCLEOTIDE SEQUENCE [LARGE SCALE GENOMIC DNA]</scope>
    <source>
        <strain evidence="4">DYQJB</strain>
        <tissue evidence="4">Leaf</tissue>
    </source>
</reference>
<dbReference type="PANTHER" id="PTHR31533">
    <property type="entry name" value="GPI-ANCHORED PROTEIN LLG1-RELATED-RELATED"/>
    <property type="match status" value="1"/>
</dbReference>
<proteinExistence type="predicted"/>
<dbReference type="InterPro" id="IPR058888">
    <property type="entry name" value="LLG1-like"/>
</dbReference>
<evidence type="ECO:0000313" key="5">
    <source>
        <dbReference type="Proteomes" id="UP001603857"/>
    </source>
</evidence>
<gene>
    <name evidence="4" type="ORF">Fmac_010272</name>
</gene>
<name>A0ABD1MJ53_9FABA</name>
<feature type="transmembrane region" description="Helical" evidence="1">
    <location>
        <begin position="149"/>
        <end position="167"/>
    </location>
</feature>
<dbReference type="Pfam" id="PF26578">
    <property type="entry name" value="LLG1"/>
    <property type="match status" value="1"/>
</dbReference>
<evidence type="ECO:0000256" key="1">
    <source>
        <dbReference type="SAM" id="Phobius"/>
    </source>
</evidence>
<keyword evidence="1" id="KW-0812">Transmembrane</keyword>
<protein>
    <recommendedName>
        <fullName evidence="3">GPI-anchored protein LLG1-like domain-containing protein</fullName>
    </recommendedName>
</protein>
<feature type="signal peptide" evidence="2">
    <location>
        <begin position="1"/>
        <end position="25"/>
    </location>
</feature>
<keyword evidence="1" id="KW-0472">Membrane</keyword>
<keyword evidence="5" id="KW-1185">Reference proteome</keyword>
<dbReference type="EMBL" id="JBGMDY010000004">
    <property type="protein sequence ID" value="KAL2335826.1"/>
    <property type="molecule type" value="Genomic_DNA"/>
</dbReference>
<evidence type="ECO:0000259" key="3">
    <source>
        <dbReference type="Pfam" id="PF26578"/>
    </source>
</evidence>
<accession>A0ABD1MJ53</accession>
<evidence type="ECO:0000313" key="4">
    <source>
        <dbReference type="EMBL" id="KAL2335826.1"/>
    </source>
</evidence>
<feature type="chain" id="PRO_5044807241" description="GPI-anchored protein LLG1-like domain-containing protein" evidence="2">
    <location>
        <begin position="26"/>
        <end position="168"/>
    </location>
</feature>
<keyword evidence="2" id="KW-0732">Signal</keyword>
<keyword evidence="1" id="KW-1133">Transmembrane helix</keyword>
<sequence>MAFALVPRFCLSSSLLLFMALSVSSLTPTFISDSVLDSQPHTGRNLLQAKKSCSVNFEFLNYTIITSKCKGPQYPPKECCGAFKEFACPYADVINDLTNECASTMFSYINLYGKYPPGLFASECHEGKLGLACPALPPSTSADDTANQVVHYPSLFLMLTACFLILLF</sequence>